<evidence type="ECO:0000313" key="3">
    <source>
        <dbReference type="Proteomes" id="UP000050761"/>
    </source>
</evidence>
<keyword evidence="3" id="KW-1185">Reference proteome</keyword>
<reference evidence="4" key="2">
    <citation type="submission" date="2019-09" db="UniProtKB">
        <authorList>
            <consortium name="WormBaseParasite"/>
        </authorList>
    </citation>
    <scope>IDENTIFICATION</scope>
</reference>
<accession>A0A183GWQ5</accession>
<dbReference type="EMBL" id="UZAH01042093">
    <property type="protein sequence ID" value="VDP61164.1"/>
    <property type="molecule type" value="Genomic_DNA"/>
</dbReference>
<organism evidence="3 4">
    <name type="scientific">Heligmosomoides polygyrus</name>
    <name type="common">Parasitic roundworm</name>
    <dbReference type="NCBI Taxonomy" id="6339"/>
    <lineage>
        <taxon>Eukaryota</taxon>
        <taxon>Metazoa</taxon>
        <taxon>Ecdysozoa</taxon>
        <taxon>Nematoda</taxon>
        <taxon>Chromadorea</taxon>
        <taxon>Rhabditida</taxon>
        <taxon>Rhabditina</taxon>
        <taxon>Rhabditomorpha</taxon>
        <taxon>Strongyloidea</taxon>
        <taxon>Heligmosomidae</taxon>
        <taxon>Heligmosomoides</taxon>
    </lineage>
</organism>
<feature type="compositionally biased region" description="Basic and acidic residues" evidence="1">
    <location>
        <begin position="67"/>
        <end position="95"/>
    </location>
</feature>
<evidence type="ECO:0000313" key="2">
    <source>
        <dbReference type="EMBL" id="VDP61164.1"/>
    </source>
</evidence>
<protein>
    <submittedName>
        <fullName evidence="4">DDE_Tnp_ISL3 domain-containing protein</fullName>
    </submittedName>
</protein>
<name>A0A183GWQ5_HELPZ</name>
<sequence>MRYLRDTWLSRPFEDIWNKWQVTTLRTTNIAEHFHSHLSAATNYRRPALKRLIEILQGYTAEAEGKLLDHRQNPAAEERLRRREYTSAEGVREDEQLLTPHGRAVGYN</sequence>
<gene>
    <name evidence="2" type="ORF">HPBE_LOCUS27124</name>
</gene>
<dbReference type="Proteomes" id="UP000050761">
    <property type="component" value="Unassembled WGS sequence"/>
</dbReference>
<accession>A0A3P8FSC5</accession>
<dbReference type="AlphaFoldDB" id="A0A183GWQ5"/>
<dbReference type="OrthoDB" id="5839148at2759"/>
<evidence type="ECO:0000256" key="1">
    <source>
        <dbReference type="SAM" id="MobiDB-lite"/>
    </source>
</evidence>
<proteinExistence type="predicted"/>
<feature type="region of interest" description="Disordered" evidence="1">
    <location>
        <begin position="67"/>
        <end position="108"/>
    </location>
</feature>
<reference evidence="2 3" key="1">
    <citation type="submission" date="2018-11" db="EMBL/GenBank/DDBJ databases">
        <authorList>
            <consortium name="Pathogen Informatics"/>
        </authorList>
    </citation>
    <scope>NUCLEOTIDE SEQUENCE [LARGE SCALE GENOMIC DNA]</scope>
</reference>
<dbReference type="WBParaSite" id="HPBE_0002712501-mRNA-1">
    <property type="protein sequence ID" value="HPBE_0002712501-mRNA-1"/>
    <property type="gene ID" value="HPBE_0002712501"/>
</dbReference>
<evidence type="ECO:0000313" key="4">
    <source>
        <dbReference type="WBParaSite" id="HPBE_0002712501-mRNA-1"/>
    </source>
</evidence>